<protein>
    <submittedName>
        <fullName evidence="1">Uncharacterized protein</fullName>
    </submittedName>
</protein>
<dbReference type="Proteomes" id="UP000005065">
    <property type="component" value="Unassembled WGS sequence"/>
</dbReference>
<dbReference type="BioCyc" id="SENT913082:G120J-5603-MONOMER"/>
<feature type="non-terminal residue" evidence="1">
    <location>
        <position position="1"/>
    </location>
</feature>
<sequence length="40" mass="4951">EPEFAIVLLRHTLAQRFYRYNLYLLNHIFLYIENIDIVLL</sequence>
<reference evidence="1 2" key="1">
    <citation type="journal article" date="2011" name="BMC Genomics">
        <title>Genome sequencing reveals diversification of virulence factor content and possible host adaptation in distinct subpopulations of Salmonella enterica.</title>
        <authorList>
            <person name="den Bakker H.C."/>
            <person name="Moreno Switt A.I."/>
            <person name="Govoni G."/>
            <person name="Cummings C.A."/>
            <person name="Ranieri M.L."/>
            <person name="Degoricija L."/>
            <person name="Hoelzer K."/>
            <person name="Rodriguez-Rivera L.D."/>
            <person name="Brown S."/>
            <person name="Bolchacova E."/>
            <person name="Furtado M.R."/>
            <person name="Wiedmann M."/>
        </authorList>
    </citation>
    <scope>NUCLEOTIDE SEQUENCE [LARGE SCALE GENOMIC DNA]</scope>
    <source>
        <strain evidence="1 2">A4-543</strain>
    </source>
</reference>
<name>G5R3Y4_SALSE</name>
<organism evidence="1 2">
    <name type="scientific">Salmonella enterica subsp. enterica serovar Senftenberg str. A4-543</name>
    <dbReference type="NCBI Taxonomy" id="913082"/>
    <lineage>
        <taxon>Bacteria</taxon>
        <taxon>Pseudomonadati</taxon>
        <taxon>Pseudomonadota</taxon>
        <taxon>Gammaproteobacteria</taxon>
        <taxon>Enterobacterales</taxon>
        <taxon>Enterobacteriaceae</taxon>
        <taxon>Salmonella</taxon>
    </lineage>
</organism>
<comment type="caution">
    <text evidence="1">The sequence shown here is derived from an EMBL/GenBank/DDBJ whole genome shotgun (WGS) entry which is preliminary data.</text>
</comment>
<proteinExistence type="predicted"/>
<evidence type="ECO:0000313" key="1">
    <source>
        <dbReference type="EMBL" id="EHC84237.1"/>
    </source>
</evidence>
<dbReference type="EMBL" id="AFCU01001391">
    <property type="protein sequence ID" value="EHC84237.1"/>
    <property type="molecule type" value="Genomic_DNA"/>
</dbReference>
<evidence type="ECO:0000313" key="2">
    <source>
        <dbReference type="Proteomes" id="UP000005065"/>
    </source>
</evidence>
<dbReference type="AlphaFoldDB" id="G5R3Y4"/>
<accession>G5R3Y4</accession>
<gene>
    <name evidence="1" type="ORF">LTSESEN_4246</name>
</gene>